<feature type="compositionally biased region" description="Polar residues" evidence="1">
    <location>
        <begin position="21"/>
        <end position="33"/>
    </location>
</feature>
<dbReference type="EMBL" id="BAABAK010000015">
    <property type="protein sequence ID" value="GAA3972699.1"/>
    <property type="molecule type" value="Genomic_DNA"/>
</dbReference>
<accession>A0ABP7PWY4</accession>
<evidence type="ECO:0000256" key="2">
    <source>
        <dbReference type="SAM" id="SignalP"/>
    </source>
</evidence>
<proteinExistence type="predicted"/>
<dbReference type="Proteomes" id="UP001501081">
    <property type="component" value="Unassembled WGS sequence"/>
</dbReference>
<protein>
    <submittedName>
        <fullName evidence="3">Uncharacterized protein</fullName>
    </submittedName>
</protein>
<gene>
    <name evidence="3" type="ORF">GCM10022246_26260</name>
</gene>
<feature type="signal peptide" evidence="2">
    <location>
        <begin position="1"/>
        <end position="19"/>
    </location>
</feature>
<evidence type="ECO:0000313" key="3">
    <source>
        <dbReference type="EMBL" id="GAA3972699.1"/>
    </source>
</evidence>
<evidence type="ECO:0000313" key="4">
    <source>
        <dbReference type="Proteomes" id="UP001501081"/>
    </source>
</evidence>
<reference evidence="4" key="1">
    <citation type="journal article" date="2019" name="Int. J. Syst. Evol. Microbiol.">
        <title>The Global Catalogue of Microorganisms (GCM) 10K type strain sequencing project: providing services to taxonomists for standard genome sequencing and annotation.</title>
        <authorList>
            <consortium name="The Broad Institute Genomics Platform"/>
            <consortium name="The Broad Institute Genome Sequencing Center for Infectious Disease"/>
            <person name="Wu L."/>
            <person name="Ma J."/>
        </authorList>
    </citation>
    <scope>NUCLEOTIDE SEQUENCE [LARGE SCALE GENOMIC DNA]</scope>
    <source>
        <strain evidence="4">JCM 17338</strain>
    </source>
</reference>
<evidence type="ECO:0000256" key="1">
    <source>
        <dbReference type="SAM" id="MobiDB-lite"/>
    </source>
</evidence>
<comment type="caution">
    <text evidence="3">The sequence shown here is derived from an EMBL/GenBank/DDBJ whole genome shotgun (WGS) entry which is preliminary data.</text>
</comment>
<name>A0ABP7PWY4_9SPHI</name>
<keyword evidence="2" id="KW-0732">Signal</keyword>
<sequence length="69" mass="6883">MFLPIFIAILLGLASPAQQTCGNGNSTVQVNSSNPDEDPGNPGDPGDGGEDGDGGGHNGDNGQIRPPKP</sequence>
<feature type="chain" id="PRO_5045125169" evidence="2">
    <location>
        <begin position="20"/>
        <end position="69"/>
    </location>
</feature>
<dbReference type="RefSeq" id="WP_231490358.1">
    <property type="nucleotide sequence ID" value="NZ_BAABAK010000015.1"/>
</dbReference>
<feature type="region of interest" description="Disordered" evidence="1">
    <location>
        <begin position="21"/>
        <end position="69"/>
    </location>
</feature>
<organism evidence="3 4">
    <name type="scientific">Pedobacter ginsengiterrae</name>
    <dbReference type="NCBI Taxonomy" id="871696"/>
    <lineage>
        <taxon>Bacteria</taxon>
        <taxon>Pseudomonadati</taxon>
        <taxon>Bacteroidota</taxon>
        <taxon>Sphingobacteriia</taxon>
        <taxon>Sphingobacteriales</taxon>
        <taxon>Sphingobacteriaceae</taxon>
        <taxon>Pedobacter</taxon>
    </lineage>
</organism>
<keyword evidence="4" id="KW-1185">Reference proteome</keyword>